<dbReference type="Proteomes" id="UP001196413">
    <property type="component" value="Unassembled WGS sequence"/>
</dbReference>
<keyword evidence="3" id="KW-1185">Reference proteome</keyword>
<feature type="compositionally biased region" description="Basic and acidic residues" evidence="1">
    <location>
        <begin position="8"/>
        <end position="19"/>
    </location>
</feature>
<protein>
    <submittedName>
        <fullName evidence="2">Uncharacterized protein</fullName>
    </submittedName>
</protein>
<proteinExistence type="predicted"/>
<dbReference type="AlphaFoldDB" id="A0AAD5QS95"/>
<organism evidence="2 3">
    <name type="scientific">Parelaphostrongylus tenuis</name>
    <name type="common">Meningeal worm</name>
    <dbReference type="NCBI Taxonomy" id="148309"/>
    <lineage>
        <taxon>Eukaryota</taxon>
        <taxon>Metazoa</taxon>
        <taxon>Ecdysozoa</taxon>
        <taxon>Nematoda</taxon>
        <taxon>Chromadorea</taxon>
        <taxon>Rhabditida</taxon>
        <taxon>Rhabditina</taxon>
        <taxon>Rhabditomorpha</taxon>
        <taxon>Strongyloidea</taxon>
        <taxon>Metastrongylidae</taxon>
        <taxon>Parelaphostrongylus</taxon>
    </lineage>
</organism>
<accession>A0AAD5QS95</accession>
<dbReference type="EMBL" id="JAHQIW010003718">
    <property type="protein sequence ID" value="KAJ1359830.1"/>
    <property type="molecule type" value="Genomic_DNA"/>
</dbReference>
<sequence>MSPLISGIERDREESEANDHAPCGCTSGNVFMLVRPRSDLLSMFHENSYD</sequence>
<name>A0AAD5QS95_PARTN</name>
<reference evidence="2" key="1">
    <citation type="submission" date="2021-06" db="EMBL/GenBank/DDBJ databases">
        <title>Parelaphostrongylus tenuis whole genome reference sequence.</title>
        <authorList>
            <person name="Garwood T.J."/>
            <person name="Larsen P.A."/>
            <person name="Fountain-Jones N.M."/>
            <person name="Garbe J.R."/>
            <person name="Macchietto M.G."/>
            <person name="Kania S.A."/>
            <person name="Gerhold R.W."/>
            <person name="Richards J.E."/>
            <person name="Wolf T.M."/>
        </authorList>
    </citation>
    <scope>NUCLEOTIDE SEQUENCE</scope>
    <source>
        <strain evidence="2">MNPRO001-30</strain>
        <tissue evidence="2">Meninges</tissue>
    </source>
</reference>
<comment type="caution">
    <text evidence="2">The sequence shown here is derived from an EMBL/GenBank/DDBJ whole genome shotgun (WGS) entry which is preliminary data.</text>
</comment>
<evidence type="ECO:0000313" key="2">
    <source>
        <dbReference type="EMBL" id="KAJ1359830.1"/>
    </source>
</evidence>
<gene>
    <name evidence="2" type="ORF">KIN20_018643</name>
</gene>
<evidence type="ECO:0000313" key="3">
    <source>
        <dbReference type="Proteomes" id="UP001196413"/>
    </source>
</evidence>
<evidence type="ECO:0000256" key="1">
    <source>
        <dbReference type="SAM" id="MobiDB-lite"/>
    </source>
</evidence>
<feature type="region of interest" description="Disordered" evidence="1">
    <location>
        <begin position="1"/>
        <end position="22"/>
    </location>
</feature>